<reference evidence="1 2" key="1">
    <citation type="submission" date="2023-01" db="EMBL/GenBank/DDBJ databases">
        <title>Analysis of 21 Apiospora genomes using comparative genomics revels a genus with tremendous synthesis potential of carbohydrate active enzymes and secondary metabolites.</title>
        <authorList>
            <person name="Sorensen T."/>
        </authorList>
    </citation>
    <scope>NUCLEOTIDE SEQUENCE [LARGE SCALE GENOMIC DNA]</scope>
    <source>
        <strain evidence="1 2">CBS 117206</strain>
    </source>
</reference>
<proteinExistence type="predicted"/>
<sequence>MVNQTTLNINIMIKNKKTATAVLIIVDVVSSNTMSLIELQAVYNRCFQSRVPLSLPPQADNIRTTYIHTREDR</sequence>
<name>A0AAW0QK21_9PEZI</name>
<organism evidence="1 2">
    <name type="scientific">Apiospora kogelbergensis</name>
    <dbReference type="NCBI Taxonomy" id="1337665"/>
    <lineage>
        <taxon>Eukaryota</taxon>
        <taxon>Fungi</taxon>
        <taxon>Dikarya</taxon>
        <taxon>Ascomycota</taxon>
        <taxon>Pezizomycotina</taxon>
        <taxon>Sordariomycetes</taxon>
        <taxon>Xylariomycetidae</taxon>
        <taxon>Amphisphaeriales</taxon>
        <taxon>Apiosporaceae</taxon>
        <taxon>Apiospora</taxon>
    </lineage>
</organism>
<dbReference type="EMBL" id="JAQQWP010000010">
    <property type="protein sequence ID" value="KAK8097229.1"/>
    <property type="molecule type" value="Genomic_DNA"/>
</dbReference>
<evidence type="ECO:0000313" key="2">
    <source>
        <dbReference type="Proteomes" id="UP001392437"/>
    </source>
</evidence>
<dbReference type="AlphaFoldDB" id="A0AAW0QK21"/>
<protein>
    <submittedName>
        <fullName evidence="1">Uncharacterized protein</fullName>
    </submittedName>
</protein>
<dbReference type="Proteomes" id="UP001392437">
    <property type="component" value="Unassembled WGS sequence"/>
</dbReference>
<gene>
    <name evidence="1" type="ORF">PG999_013173</name>
</gene>
<evidence type="ECO:0000313" key="1">
    <source>
        <dbReference type="EMBL" id="KAK8097229.1"/>
    </source>
</evidence>
<comment type="caution">
    <text evidence="1">The sequence shown here is derived from an EMBL/GenBank/DDBJ whole genome shotgun (WGS) entry which is preliminary data.</text>
</comment>
<keyword evidence="2" id="KW-1185">Reference proteome</keyword>
<accession>A0AAW0QK21</accession>